<feature type="compositionally biased region" description="Basic and acidic residues" evidence="6">
    <location>
        <begin position="11"/>
        <end position="25"/>
    </location>
</feature>
<dbReference type="InterPro" id="IPR019189">
    <property type="entry name" value="Ribosomal_mL41"/>
</dbReference>
<dbReference type="Pfam" id="PF01545">
    <property type="entry name" value="Cation_efflux"/>
    <property type="match status" value="1"/>
</dbReference>
<feature type="compositionally biased region" description="Basic and acidic residues" evidence="6">
    <location>
        <begin position="400"/>
        <end position="419"/>
    </location>
</feature>
<reference evidence="9" key="1">
    <citation type="submission" date="2022-11" db="EMBL/GenBank/DDBJ databases">
        <authorList>
            <person name="Scott C."/>
            <person name="Bruce N."/>
        </authorList>
    </citation>
    <scope>NUCLEOTIDE SEQUENCE</scope>
</reference>
<keyword evidence="4 7" id="KW-1133">Transmembrane helix</keyword>
<gene>
    <name evidence="9" type="ORF">PPNO1_LOCUS7094</name>
</gene>
<dbReference type="SUPFAM" id="SSF160240">
    <property type="entry name" value="Cation efflux protein cytoplasmic domain-like"/>
    <property type="match status" value="1"/>
</dbReference>
<dbReference type="Pfam" id="PF09809">
    <property type="entry name" value="MRP-L27"/>
    <property type="match status" value="1"/>
</dbReference>
<accession>A0A9P1H7K4</accession>
<dbReference type="InterPro" id="IPR050291">
    <property type="entry name" value="CDF_Transporter"/>
</dbReference>
<dbReference type="GO" id="GO:0030003">
    <property type="term" value="P:intracellular monoatomic cation homeostasis"/>
    <property type="evidence" value="ECO:0007669"/>
    <property type="project" value="UniProtKB-ARBA"/>
</dbReference>
<dbReference type="GO" id="GO:0016020">
    <property type="term" value="C:membrane"/>
    <property type="evidence" value="ECO:0007669"/>
    <property type="project" value="UniProtKB-SubCell"/>
</dbReference>
<evidence type="ECO:0000256" key="7">
    <source>
        <dbReference type="SAM" id="Phobius"/>
    </source>
</evidence>
<feature type="region of interest" description="Disordered" evidence="6">
    <location>
        <begin position="369"/>
        <end position="421"/>
    </location>
</feature>
<dbReference type="Proteomes" id="UP000838763">
    <property type="component" value="Unassembled WGS sequence"/>
</dbReference>
<dbReference type="PANTHER" id="PTHR43840">
    <property type="entry name" value="MITOCHONDRIAL METAL TRANSPORTER 1-RELATED"/>
    <property type="match status" value="1"/>
</dbReference>
<feature type="transmembrane region" description="Helical" evidence="7">
    <location>
        <begin position="140"/>
        <end position="161"/>
    </location>
</feature>
<dbReference type="InterPro" id="IPR058533">
    <property type="entry name" value="Cation_efflux_TM"/>
</dbReference>
<dbReference type="SUPFAM" id="SSF161111">
    <property type="entry name" value="Cation efflux protein transmembrane domain-like"/>
    <property type="match status" value="1"/>
</dbReference>
<dbReference type="GO" id="GO:0003735">
    <property type="term" value="F:structural constituent of ribosome"/>
    <property type="evidence" value="ECO:0007669"/>
    <property type="project" value="InterPro"/>
</dbReference>
<evidence type="ECO:0000256" key="2">
    <source>
        <dbReference type="ARBA" id="ARBA00022448"/>
    </source>
</evidence>
<feature type="transmembrane region" description="Helical" evidence="7">
    <location>
        <begin position="248"/>
        <end position="268"/>
    </location>
</feature>
<dbReference type="InterPro" id="IPR027469">
    <property type="entry name" value="Cation_efflux_TMD_sf"/>
</dbReference>
<dbReference type="EMBL" id="CALLCH030000016">
    <property type="protein sequence ID" value="CAI4217487.1"/>
    <property type="molecule type" value="Genomic_DNA"/>
</dbReference>
<feature type="compositionally biased region" description="Polar residues" evidence="6">
    <location>
        <begin position="1"/>
        <end position="10"/>
    </location>
</feature>
<proteinExistence type="predicted"/>
<dbReference type="GO" id="GO:0005762">
    <property type="term" value="C:mitochondrial large ribosomal subunit"/>
    <property type="evidence" value="ECO:0007669"/>
    <property type="project" value="InterPro"/>
</dbReference>
<keyword evidence="5 7" id="KW-0472">Membrane</keyword>
<evidence type="ECO:0000313" key="10">
    <source>
        <dbReference type="Proteomes" id="UP000838763"/>
    </source>
</evidence>
<dbReference type="GO" id="GO:0008324">
    <property type="term" value="F:monoatomic cation transmembrane transporter activity"/>
    <property type="evidence" value="ECO:0007669"/>
    <property type="project" value="InterPro"/>
</dbReference>
<keyword evidence="10" id="KW-1185">Reference proteome</keyword>
<keyword evidence="2" id="KW-0813">Transport</keyword>
<name>A0A9P1H7K4_9PEZI</name>
<dbReference type="Gene3D" id="1.20.1510.10">
    <property type="entry name" value="Cation efflux protein transmembrane domain"/>
    <property type="match status" value="1"/>
</dbReference>
<sequence>MTSNAETSQSSDEKRPASRPSEAKVDAITPVATQDVSSPPWRDEKAGSDQGTIAKCSTGAESVVQGVAVLNPADPLDFGRHRRDNLTRRQIKEDHPNANGKKIKKFYTRQNRLIDQFLGADDEERLAVEEDVRMGPKIRFAVNASFTVNFCLFVIQLYAAISTGSLALFATAADAFMDLVSSFVMLITSRMAARPSVYKYPVGRTRIETIGVILFCALMTTVAIQLLIESGRTLGNGKQESEELHLVPIIFVSVAIFAKASLMVYCFFTESIHRSMCFSSIIEMISRRHLPCIPCGPKYYVEVDVVMDESAPLKVTHDVAQALQRKIEGLGDVERAFVHVDYEHDHDIHEEHKPLYEKKQEKTKVTLKERLLGGRKRRTAAPGRSEGNVEISLPSQAPATRRDTSDPKTTKDETSDSAKMRPTLSLGIKFRKLRLTTKDVKKGFYKGNRTGAMGRHTKYGGYIIEWNKVRTYPVPSLEGFSLSAYAISYPFVSKTVKPLFGLYQGNPKGPKDPEAYLERWKAENGVD</sequence>
<dbReference type="InterPro" id="IPR036837">
    <property type="entry name" value="Cation_efflux_CTD_sf"/>
</dbReference>
<organism evidence="9 10">
    <name type="scientific">Parascedosporium putredinis</name>
    <dbReference type="NCBI Taxonomy" id="1442378"/>
    <lineage>
        <taxon>Eukaryota</taxon>
        <taxon>Fungi</taxon>
        <taxon>Dikarya</taxon>
        <taxon>Ascomycota</taxon>
        <taxon>Pezizomycotina</taxon>
        <taxon>Sordariomycetes</taxon>
        <taxon>Hypocreomycetidae</taxon>
        <taxon>Microascales</taxon>
        <taxon>Microascaceae</taxon>
        <taxon>Parascedosporium</taxon>
    </lineage>
</organism>
<evidence type="ECO:0000313" key="9">
    <source>
        <dbReference type="EMBL" id="CAI4217487.1"/>
    </source>
</evidence>
<feature type="transmembrane region" description="Helical" evidence="7">
    <location>
        <begin position="167"/>
        <end position="188"/>
    </location>
</feature>
<keyword evidence="3 7" id="KW-0812">Transmembrane</keyword>
<evidence type="ECO:0000256" key="1">
    <source>
        <dbReference type="ARBA" id="ARBA00004141"/>
    </source>
</evidence>
<feature type="region of interest" description="Disordered" evidence="6">
    <location>
        <begin position="1"/>
        <end position="52"/>
    </location>
</feature>
<dbReference type="GO" id="GO:0098771">
    <property type="term" value="P:inorganic ion homeostasis"/>
    <property type="evidence" value="ECO:0007669"/>
    <property type="project" value="UniProtKB-ARBA"/>
</dbReference>
<feature type="domain" description="Cation efflux protein transmembrane" evidence="8">
    <location>
        <begin position="144"/>
        <end position="275"/>
    </location>
</feature>
<evidence type="ECO:0000256" key="6">
    <source>
        <dbReference type="SAM" id="MobiDB-lite"/>
    </source>
</evidence>
<evidence type="ECO:0000256" key="5">
    <source>
        <dbReference type="ARBA" id="ARBA00023136"/>
    </source>
</evidence>
<dbReference type="OrthoDB" id="78296at2759"/>
<evidence type="ECO:0000256" key="4">
    <source>
        <dbReference type="ARBA" id="ARBA00022989"/>
    </source>
</evidence>
<evidence type="ECO:0000259" key="8">
    <source>
        <dbReference type="Pfam" id="PF01545"/>
    </source>
</evidence>
<feature type="transmembrane region" description="Helical" evidence="7">
    <location>
        <begin position="209"/>
        <end position="228"/>
    </location>
</feature>
<comment type="caution">
    <text evidence="9">The sequence shown here is derived from an EMBL/GenBank/DDBJ whole genome shotgun (WGS) entry which is preliminary data.</text>
</comment>
<comment type="subcellular location">
    <subcellularLocation>
        <location evidence="1">Membrane</location>
        <topology evidence="1">Multi-pass membrane protein</topology>
    </subcellularLocation>
</comment>
<dbReference type="AlphaFoldDB" id="A0A9P1H7K4"/>
<evidence type="ECO:0000256" key="3">
    <source>
        <dbReference type="ARBA" id="ARBA00022692"/>
    </source>
</evidence>
<dbReference type="PANTHER" id="PTHR43840:SF13">
    <property type="entry name" value="CATION EFFLUX PROTEIN CYTOPLASMIC DOMAIN-CONTAINING PROTEIN"/>
    <property type="match status" value="1"/>
</dbReference>
<protein>
    <recommendedName>
        <fullName evidence="8">Cation efflux protein transmembrane domain-containing protein</fullName>
    </recommendedName>
</protein>